<feature type="compositionally biased region" description="Basic and acidic residues" evidence="1">
    <location>
        <begin position="269"/>
        <end position="287"/>
    </location>
</feature>
<evidence type="ECO:0000313" key="4">
    <source>
        <dbReference type="RefSeq" id="XP_052125481.1"/>
    </source>
</evidence>
<keyword evidence="2" id="KW-1185">Reference proteome</keyword>
<organism evidence="2 3">
    <name type="scientific">Frankliniella occidentalis</name>
    <name type="common">Western flower thrips</name>
    <name type="synonym">Euthrips occidentalis</name>
    <dbReference type="NCBI Taxonomy" id="133901"/>
    <lineage>
        <taxon>Eukaryota</taxon>
        <taxon>Metazoa</taxon>
        <taxon>Ecdysozoa</taxon>
        <taxon>Arthropoda</taxon>
        <taxon>Hexapoda</taxon>
        <taxon>Insecta</taxon>
        <taxon>Pterygota</taxon>
        <taxon>Neoptera</taxon>
        <taxon>Paraneoptera</taxon>
        <taxon>Thysanoptera</taxon>
        <taxon>Terebrantia</taxon>
        <taxon>Thripoidea</taxon>
        <taxon>Thripidae</taxon>
        <taxon>Frankliniella</taxon>
    </lineage>
</organism>
<dbReference type="RefSeq" id="XP_052125481.1">
    <property type="nucleotide sequence ID" value="XM_052269521.1"/>
</dbReference>
<protein>
    <submittedName>
        <fullName evidence="3 4">Uncharacterized protein LOC113209420 isoform X1</fullName>
    </submittedName>
</protein>
<feature type="region of interest" description="Disordered" evidence="1">
    <location>
        <begin position="256"/>
        <end position="291"/>
    </location>
</feature>
<accession>A0A6J1SW78</accession>
<evidence type="ECO:0000313" key="5">
    <source>
        <dbReference type="RefSeq" id="XP_052125482.1"/>
    </source>
</evidence>
<reference evidence="3 4" key="1">
    <citation type="submission" date="2025-04" db="UniProtKB">
        <authorList>
            <consortium name="RefSeq"/>
        </authorList>
    </citation>
    <scope>IDENTIFICATION</scope>
    <source>
        <tissue evidence="3 4">Whole organism</tissue>
    </source>
</reference>
<evidence type="ECO:0000313" key="6">
    <source>
        <dbReference type="RefSeq" id="XP_052125483.1"/>
    </source>
</evidence>
<evidence type="ECO:0000313" key="2">
    <source>
        <dbReference type="Proteomes" id="UP000504606"/>
    </source>
</evidence>
<dbReference type="KEGG" id="foc:113209420"/>
<evidence type="ECO:0000256" key="1">
    <source>
        <dbReference type="SAM" id="MobiDB-lite"/>
    </source>
</evidence>
<name>A0A6J1SW78_FRAOC</name>
<gene>
    <name evidence="3 4 5 6" type="primary">LOC113209420</name>
</gene>
<dbReference type="RefSeq" id="XP_052125483.1">
    <property type="nucleotide sequence ID" value="XM_052269523.1"/>
</dbReference>
<dbReference type="OrthoDB" id="6730714at2759"/>
<dbReference type="AlphaFoldDB" id="A0A6J1SW78"/>
<evidence type="ECO:0000313" key="3">
    <source>
        <dbReference type="RefSeq" id="XP_026282701.2"/>
    </source>
</evidence>
<proteinExistence type="predicted"/>
<dbReference type="RefSeq" id="XP_026282701.2">
    <property type="nucleotide sequence ID" value="XM_026426916.2"/>
</dbReference>
<feature type="compositionally biased region" description="Polar residues" evidence="1">
    <location>
        <begin position="256"/>
        <end position="265"/>
    </location>
</feature>
<dbReference type="RefSeq" id="XP_052125482.1">
    <property type="nucleotide sequence ID" value="XM_052269522.1"/>
</dbReference>
<dbReference type="Proteomes" id="UP000504606">
    <property type="component" value="Unplaced"/>
</dbReference>
<dbReference type="GeneID" id="113209420"/>
<sequence length="447" mass="49919">MLRQHQTQLYSSVLQSHSSPMNYSFENSTPQTKLQPNLQSTTTIVPNDAPSRKMSVVFENTQEFNQDQLLRAAADVVGGNNIQYAARLSGGRFCLYLSCYSAVTTLCDRGGVEIDDIFLPCRKYVSDATKFLISNCPPEMSDDALLNLLKPYGKPVSTPTRLRVSTIHDDLKHVRTWTRSLYMQIPKDAPPCPEVMPITSTEGVKHTLYIETKTCNFCRSPSHTVEECNKKKQQNEDFPALEYIPSPALRLAKQATFQQPQTNPLNPHFSKEKPSPSPEEPPKHQDKVPLTSKPVCSAPEVVVAASAASQAVPTPLPSLVSVPQSAENRPVKRVLPPSPQVSSKVIKQSNSLSIETITSDKNYPKDYYKDFSNALSSMSFNDDILSEEQFLNLFHSSSNTSFNARLKRLNILELTTKLSELNNFATDERLKTRTKLVQKLCVIHSPS</sequence>